<evidence type="ECO:0000313" key="1">
    <source>
        <dbReference type="EMBL" id="KYG63128.1"/>
    </source>
</evidence>
<dbReference type="Proteomes" id="UP000075320">
    <property type="component" value="Unassembled WGS sequence"/>
</dbReference>
<sequence length="430" mass="48914">MTQFFPLREKPALSAYKKGDVLVLFGELFSRGYANGLVEEAERRGMTVVRATVGRREKDGSLRPLNAEETANIPQPFINVPLEAGFDMEPDSHGQTPNDQLKDIKMSDWDKVELNWKSIDESQSRGTARFKKHTEQFVKELEKHIPAGANVLFAHLMAGGVPRTKILMPLLNRAFKGMGDRHIPTQSLLDSQIGQLCLRNFEEVTANTFRHLIEISAPLRKKLESAGSHVSYTAYGYHGTEVNIKGQYKWQTYTCYFQGWAKMALEKISEEFFKTGVHCCVYNCPEILTNSSSVFQGVEVSLYPLLAAIQKDAGDKKHAEQVLNECQALLKDGVTFSEIIKFTDDYLTNPLTLEFTNYEKWPQHSRQDQMEYMLKSSDHLFELHKDQKHLITAVLSEVVFKSCGYVMLHDSWKPKAPVAWISHDLVARSM</sequence>
<evidence type="ECO:0000313" key="2">
    <source>
        <dbReference type="Proteomes" id="UP000075320"/>
    </source>
</evidence>
<dbReference type="AlphaFoldDB" id="A0A150WHR6"/>
<proteinExistence type="predicted"/>
<dbReference type="EMBL" id="LUKE01000004">
    <property type="protein sequence ID" value="KYG63128.1"/>
    <property type="molecule type" value="Genomic_DNA"/>
</dbReference>
<dbReference type="InterPro" id="IPR053909">
    <property type="entry name" value="FabMG"/>
</dbReference>
<organism evidence="1 2">
    <name type="scientific">Bdellovibrio bacteriovorus</name>
    <dbReference type="NCBI Taxonomy" id="959"/>
    <lineage>
        <taxon>Bacteria</taxon>
        <taxon>Pseudomonadati</taxon>
        <taxon>Bdellovibrionota</taxon>
        <taxon>Bdellovibrionia</taxon>
        <taxon>Bdellovibrionales</taxon>
        <taxon>Pseudobdellovibrionaceae</taxon>
        <taxon>Bdellovibrio</taxon>
    </lineage>
</organism>
<comment type="caution">
    <text evidence="1">The sequence shown here is derived from an EMBL/GenBank/DDBJ whole genome shotgun (WGS) entry which is preliminary data.</text>
</comment>
<name>A0A150WHR6_BDEBC</name>
<reference evidence="1 2" key="1">
    <citation type="submission" date="2016-03" db="EMBL/GenBank/DDBJ databases">
        <authorList>
            <person name="Ploux O."/>
        </authorList>
    </citation>
    <scope>NUCLEOTIDE SEQUENCE [LARGE SCALE GENOMIC DNA]</scope>
    <source>
        <strain evidence="1 2">R0</strain>
    </source>
</reference>
<dbReference type="RefSeq" id="WP_061836203.1">
    <property type="nucleotide sequence ID" value="NZ_LUKE01000004.1"/>
</dbReference>
<accession>A0A150WHR6</accession>
<keyword evidence="2" id="KW-1185">Reference proteome</keyword>
<protein>
    <submittedName>
        <fullName evidence="1">Uncharacterized protein</fullName>
    </submittedName>
</protein>
<gene>
    <name evidence="1" type="ORF">AZI86_15550</name>
</gene>
<dbReference type="OrthoDB" id="5287999at2"/>
<dbReference type="Pfam" id="PF22046">
    <property type="entry name" value="FabMG"/>
    <property type="match status" value="1"/>
</dbReference>